<name>A0A1H8ZCA4_9RHOB</name>
<dbReference type="Proteomes" id="UP000198634">
    <property type="component" value="Unassembled WGS sequence"/>
</dbReference>
<evidence type="ECO:0000313" key="2">
    <source>
        <dbReference type="EMBL" id="SEP62065.1"/>
    </source>
</evidence>
<keyword evidence="3" id="KW-1185">Reference proteome</keyword>
<sequence length="250" mass="26833">MIAGWQAKATRDPHIIAQWRANGAQAWGIPCGAANGLFVIDLDLDKATGEPVGEASLKALPRYAALMDRANVHTPSGGRHIYCQHFDGARNTQDKIGLKIDTRGEGGYVVAPGSFTDGGSYIGFFPDTLPTVPMGLRAKLLQAPPAPTPSRTFDRITPTGEVEELLSHLPADLTYSDWVSVLMALHDRYNGSDEGLALADRWSATGAKYKAGEVAAKWRSFKRSGVSWATIPALARQHGADLSAIARGHM</sequence>
<dbReference type="STRING" id="657014.SAMN04488092_101389"/>
<gene>
    <name evidence="2" type="ORF">SAMN04488092_101389</name>
</gene>
<dbReference type="SMART" id="SM00943">
    <property type="entry name" value="Prim-Pol"/>
    <property type="match status" value="1"/>
</dbReference>
<organism evidence="2 3">
    <name type="scientific">Thalassovita taeanensis</name>
    <dbReference type="NCBI Taxonomy" id="657014"/>
    <lineage>
        <taxon>Bacteria</taxon>
        <taxon>Pseudomonadati</taxon>
        <taxon>Pseudomonadota</taxon>
        <taxon>Alphaproteobacteria</taxon>
        <taxon>Rhodobacterales</taxon>
        <taxon>Roseobacteraceae</taxon>
        <taxon>Thalassovita</taxon>
    </lineage>
</organism>
<evidence type="ECO:0000259" key="1">
    <source>
        <dbReference type="SMART" id="SM00943"/>
    </source>
</evidence>
<dbReference type="AlphaFoldDB" id="A0A1H8ZCA4"/>
<proteinExistence type="predicted"/>
<dbReference type="Pfam" id="PF09250">
    <property type="entry name" value="Prim-Pol"/>
    <property type="match status" value="1"/>
</dbReference>
<protein>
    <submittedName>
        <fullName evidence="2">Primase C terminal 2 (PriCT-2)</fullName>
    </submittedName>
</protein>
<feature type="domain" description="DNA primase/polymerase bifunctional N-terminal" evidence="1">
    <location>
        <begin position="1"/>
        <end position="140"/>
    </location>
</feature>
<accession>A0A1H8ZCA4</accession>
<dbReference type="CDD" id="cd04859">
    <property type="entry name" value="Prim_Pol"/>
    <property type="match status" value="1"/>
</dbReference>
<reference evidence="2 3" key="1">
    <citation type="submission" date="2016-10" db="EMBL/GenBank/DDBJ databases">
        <authorList>
            <person name="de Groot N.N."/>
        </authorList>
    </citation>
    <scope>NUCLEOTIDE SEQUENCE [LARGE SCALE GENOMIC DNA]</scope>
    <source>
        <strain evidence="2 3">DSM 22007</strain>
    </source>
</reference>
<evidence type="ECO:0000313" key="3">
    <source>
        <dbReference type="Proteomes" id="UP000198634"/>
    </source>
</evidence>
<dbReference type="InterPro" id="IPR015330">
    <property type="entry name" value="DNA_primase/pol_bifunc_N"/>
</dbReference>
<dbReference type="GO" id="GO:0016817">
    <property type="term" value="F:hydrolase activity, acting on acid anhydrides"/>
    <property type="evidence" value="ECO:0007669"/>
    <property type="project" value="InterPro"/>
</dbReference>
<dbReference type="InterPro" id="IPR014819">
    <property type="entry name" value="PriCT_2"/>
</dbReference>
<dbReference type="Pfam" id="PF08707">
    <property type="entry name" value="PriCT_2"/>
    <property type="match status" value="1"/>
</dbReference>
<dbReference type="EMBL" id="FOEP01000001">
    <property type="protein sequence ID" value="SEP62065.1"/>
    <property type="molecule type" value="Genomic_DNA"/>
</dbReference>
<dbReference type="SUPFAM" id="SSF56747">
    <property type="entry name" value="Prim-pol domain"/>
    <property type="match status" value="1"/>
</dbReference>